<dbReference type="Pfam" id="PF12704">
    <property type="entry name" value="MacB_PCD"/>
    <property type="match status" value="1"/>
</dbReference>
<keyword evidence="4 6" id="KW-1133">Transmembrane helix</keyword>
<keyword evidence="12" id="KW-1185">Reference proteome</keyword>
<keyword evidence="5 6" id="KW-0472">Membrane</keyword>
<feature type="transmembrane region" description="Helical" evidence="6">
    <location>
        <begin position="331"/>
        <end position="350"/>
    </location>
</feature>
<dbReference type="InterPro" id="IPR003838">
    <property type="entry name" value="ABC3_permease_C"/>
</dbReference>
<keyword evidence="3 6" id="KW-0812">Transmembrane</keyword>
<feature type="transmembrane region" description="Helical" evidence="6">
    <location>
        <begin position="272"/>
        <end position="300"/>
    </location>
</feature>
<dbReference type="InterPro" id="IPR050250">
    <property type="entry name" value="Macrolide_Exporter_MacB"/>
</dbReference>
<sequence>MIQHYLKITFRNLVKYKLQSIISIMGLAVGIAFFIFSFYWLHYETSYDNFYPASNRTFLVCNQAETSHSIYLSPVMSTFIREYCPEVEDITCSFEDSGIDYSVNDKIIKSPAFLLVDKSFMNIFPQKILYGTLPRLENELIISETLARQFWKTPQEALGSILRQQGSRGIHLADPQQLRIVGIMADSPSNSSFHYTGYRIMKQFKYDINNEQEWRFANAIIHVMLRKNQKHKDFTQHLKSLLEKHKMTPEELKIKITPIYKKHFDFASEKSFSYSFISTFTIATFLLLCCVLFNFLNLFLNRYYQRTREVKLRKSVGANDIILMKQLMTEALFHGLMACLISGCLIEVLTPFFEEIFQISIQKNTLWLEYLAIAFISLSCIGIILTVPIIQFIQVSTKQSLVNKVRPHRHHIFRRISLSLQLVICLFFLTSTGVLYMQLRFIHNVDVGFDTQNIIEMRINPREQNGNDMLEEIKQLPMIKATTTASDYIVCKNITSFEERVEWNGQTEEDKKSRFARLALQNSGDKIFNFRLIEGRLFREEDWVTNSNTPRNIFNSPILNKIILTQSAVTAMRIEHPIGEIIRIPIGIFRKGDLEWHYSDYEIIGVVKDLYSQGMKTEVYPTIISQAHNWMQSINYFQVVPGTERNAIKAINELAQKHQWEYNEYNTEPQTVDNKIQELNKSEIAIFKLFSILSFLCILISLFGIYSISSSIITQRQKEIAIRKVMGATISEIIIMFFQEYIALVFVAAIIAFPCSYYAMSIWLEQYAYHVNISIDLFIIILNIVTILVLFTILHQVIKTARQNPAEVIKSE</sequence>
<feature type="domain" description="ABC3 transporter permease C-terminal" evidence="7">
    <location>
        <begin position="692"/>
        <end position="805"/>
    </location>
</feature>
<feature type="transmembrane region" description="Helical" evidence="6">
    <location>
        <begin position="370"/>
        <end position="395"/>
    </location>
</feature>
<evidence type="ECO:0000313" key="10">
    <source>
        <dbReference type="EMBL" id="RYT75366.1"/>
    </source>
</evidence>
<name>A0A412PDQ4_9BACE</name>
<dbReference type="GO" id="GO:0022857">
    <property type="term" value="F:transmembrane transporter activity"/>
    <property type="evidence" value="ECO:0007669"/>
    <property type="project" value="TreeGrafter"/>
</dbReference>
<accession>A0A412PDQ4</accession>
<evidence type="ECO:0000256" key="4">
    <source>
        <dbReference type="ARBA" id="ARBA00022989"/>
    </source>
</evidence>
<dbReference type="PANTHER" id="PTHR30572:SF18">
    <property type="entry name" value="ABC-TYPE MACROLIDE FAMILY EXPORT SYSTEM PERMEASE COMPONENT 2"/>
    <property type="match status" value="1"/>
</dbReference>
<feature type="transmembrane region" description="Helical" evidence="6">
    <location>
        <begin position="773"/>
        <end position="794"/>
    </location>
</feature>
<dbReference type="RefSeq" id="WP_115503365.1">
    <property type="nucleotide sequence ID" value="NZ_CABMMK010000006.1"/>
</dbReference>
<feature type="transmembrane region" description="Helical" evidence="6">
    <location>
        <begin position="416"/>
        <end position="437"/>
    </location>
</feature>
<reference evidence="10 12" key="2">
    <citation type="journal article" date="2019" name="Science, e1252229">
        <title>Invertible promoters mediate bacterial phase variation, antibiotic resistance, and host adaptation in the gut.</title>
        <authorList>
            <person name="Jiang X."/>
            <person name="Hall A.B."/>
            <person name="Arthur T.D."/>
            <person name="Plichta D.R."/>
            <person name="Covington C.T."/>
            <person name="Poyet M."/>
            <person name="Crothers J."/>
            <person name="Moses P.L."/>
            <person name="Tolonen A.C."/>
            <person name="Vlamakis H."/>
            <person name="Alm E.J."/>
            <person name="Xavier R.J."/>
        </authorList>
    </citation>
    <scope>NUCLEOTIDE SEQUENCE [LARGE SCALE GENOMIC DNA]</scope>
    <source>
        <strain evidence="10">Bf_0095</strain>
        <strain evidence="12">bf_0095</strain>
    </source>
</reference>
<dbReference type="PANTHER" id="PTHR30572">
    <property type="entry name" value="MEMBRANE COMPONENT OF TRANSPORTER-RELATED"/>
    <property type="match status" value="1"/>
</dbReference>
<evidence type="ECO:0000256" key="5">
    <source>
        <dbReference type="ARBA" id="ARBA00023136"/>
    </source>
</evidence>
<organism evidence="10 12">
    <name type="scientific">Bacteroides intestinalis</name>
    <dbReference type="NCBI Taxonomy" id="329854"/>
    <lineage>
        <taxon>Bacteria</taxon>
        <taxon>Pseudomonadati</taxon>
        <taxon>Bacteroidota</taxon>
        <taxon>Bacteroidia</taxon>
        <taxon>Bacteroidales</taxon>
        <taxon>Bacteroidaceae</taxon>
        <taxon>Bacteroides</taxon>
    </lineage>
</organism>
<dbReference type="Proteomes" id="UP000284772">
    <property type="component" value="Unassembled WGS sequence"/>
</dbReference>
<evidence type="ECO:0000313" key="12">
    <source>
        <dbReference type="Proteomes" id="UP000291191"/>
    </source>
</evidence>
<dbReference type="AlphaFoldDB" id="A0A412PDQ4"/>
<dbReference type="Proteomes" id="UP000291191">
    <property type="component" value="Unassembled WGS sequence"/>
</dbReference>
<gene>
    <name evidence="9" type="ORF">DWX27_05280</name>
    <name evidence="10" type="ORF">EAJ06_21700</name>
</gene>
<dbReference type="OrthoDB" id="8740261at2"/>
<protein>
    <submittedName>
        <fullName evidence="10">ABC transporter permease</fullName>
    </submittedName>
</protein>
<dbReference type="InterPro" id="IPR025857">
    <property type="entry name" value="MacB_PCD"/>
</dbReference>
<evidence type="ECO:0000259" key="8">
    <source>
        <dbReference type="Pfam" id="PF12704"/>
    </source>
</evidence>
<evidence type="ECO:0000256" key="6">
    <source>
        <dbReference type="SAM" id="Phobius"/>
    </source>
</evidence>
<keyword evidence="2" id="KW-1003">Cell membrane</keyword>
<reference evidence="9 11" key="1">
    <citation type="submission" date="2018-08" db="EMBL/GenBank/DDBJ databases">
        <title>A genome reference for cultivated species of the human gut microbiota.</title>
        <authorList>
            <person name="Zou Y."/>
            <person name="Xue W."/>
            <person name="Luo G."/>
        </authorList>
    </citation>
    <scope>NUCLEOTIDE SEQUENCE [LARGE SCALE GENOMIC DNA]</scope>
    <source>
        <strain evidence="9 11">AF19-10AC</strain>
    </source>
</reference>
<comment type="subcellular location">
    <subcellularLocation>
        <location evidence="1">Cell membrane</location>
        <topology evidence="1">Multi-pass membrane protein</topology>
    </subcellularLocation>
</comment>
<comment type="caution">
    <text evidence="10">The sequence shown here is derived from an EMBL/GenBank/DDBJ whole genome shotgun (WGS) entry which is preliminary data.</text>
</comment>
<evidence type="ECO:0000313" key="11">
    <source>
        <dbReference type="Proteomes" id="UP000284772"/>
    </source>
</evidence>
<dbReference type="EMBL" id="RCXO01000042">
    <property type="protein sequence ID" value="RYT75366.1"/>
    <property type="molecule type" value="Genomic_DNA"/>
</dbReference>
<evidence type="ECO:0000256" key="2">
    <source>
        <dbReference type="ARBA" id="ARBA00022475"/>
    </source>
</evidence>
<proteinExistence type="predicted"/>
<dbReference type="GO" id="GO:0005886">
    <property type="term" value="C:plasma membrane"/>
    <property type="evidence" value="ECO:0007669"/>
    <property type="project" value="UniProtKB-SubCell"/>
</dbReference>
<evidence type="ECO:0000256" key="1">
    <source>
        <dbReference type="ARBA" id="ARBA00004651"/>
    </source>
</evidence>
<dbReference type="Pfam" id="PF02687">
    <property type="entry name" value="FtsX"/>
    <property type="match status" value="2"/>
</dbReference>
<feature type="domain" description="ABC3 transporter permease C-terminal" evidence="7">
    <location>
        <begin position="282"/>
        <end position="396"/>
    </location>
</feature>
<feature type="domain" description="MacB-like periplasmic core" evidence="8">
    <location>
        <begin position="20"/>
        <end position="197"/>
    </location>
</feature>
<evidence type="ECO:0000313" key="9">
    <source>
        <dbReference type="EMBL" id="RGT55737.1"/>
    </source>
</evidence>
<evidence type="ECO:0000256" key="3">
    <source>
        <dbReference type="ARBA" id="ARBA00022692"/>
    </source>
</evidence>
<evidence type="ECO:0000259" key="7">
    <source>
        <dbReference type="Pfam" id="PF02687"/>
    </source>
</evidence>
<dbReference type="EMBL" id="QRWT01000003">
    <property type="protein sequence ID" value="RGT55737.1"/>
    <property type="molecule type" value="Genomic_DNA"/>
</dbReference>
<feature type="transmembrane region" description="Helical" evidence="6">
    <location>
        <begin position="685"/>
        <end position="708"/>
    </location>
</feature>
<feature type="transmembrane region" description="Helical" evidence="6">
    <location>
        <begin position="729"/>
        <end position="753"/>
    </location>
</feature>
<feature type="transmembrane region" description="Helical" evidence="6">
    <location>
        <begin position="21"/>
        <end position="41"/>
    </location>
</feature>